<evidence type="ECO:0000256" key="3">
    <source>
        <dbReference type="PROSITE-ProRule" id="PRU00339"/>
    </source>
</evidence>
<protein>
    <recommendedName>
        <fullName evidence="6">Tetratricopeptide repeat protein</fullName>
    </recommendedName>
</protein>
<feature type="repeat" description="TPR" evidence="3">
    <location>
        <begin position="208"/>
        <end position="241"/>
    </location>
</feature>
<evidence type="ECO:0000256" key="1">
    <source>
        <dbReference type="ARBA" id="ARBA00022737"/>
    </source>
</evidence>
<dbReference type="PROSITE" id="PS50005">
    <property type="entry name" value="TPR"/>
    <property type="match status" value="1"/>
</dbReference>
<evidence type="ECO:0000256" key="2">
    <source>
        <dbReference type="ARBA" id="ARBA00022803"/>
    </source>
</evidence>
<evidence type="ECO:0000313" key="4">
    <source>
        <dbReference type="EMBL" id="GFM36128.1"/>
    </source>
</evidence>
<dbReference type="Pfam" id="PF07719">
    <property type="entry name" value="TPR_2"/>
    <property type="match status" value="1"/>
</dbReference>
<gene>
    <name evidence="4" type="ORF">DSM19430T_08120</name>
</gene>
<dbReference type="RefSeq" id="WP_174408807.1">
    <property type="nucleotide sequence ID" value="NZ_BLVP01000002.1"/>
</dbReference>
<dbReference type="AlphaFoldDB" id="A0A7J0BR49"/>
<dbReference type="Proteomes" id="UP000503820">
    <property type="component" value="Unassembled WGS sequence"/>
</dbReference>
<organism evidence="4 5">
    <name type="scientific">Desulfovibrio psychrotolerans</name>
    <dbReference type="NCBI Taxonomy" id="415242"/>
    <lineage>
        <taxon>Bacteria</taxon>
        <taxon>Pseudomonadati</taxon>
        <taxon>Thermodesulfobacteriota</taxon>
        <taxon>Desulfovibrionia</taxon>
        <taxon>Desulfovibrionales</taxon>
        <taxon>Desulfovibrionaceae</taxon>
        <taxon>Desulfovibrio</taxon>
    </lineage>
</organism>
<reference evidence="4 5" key="1">
    <citation type="submission" date="2020-05" db="EMBL/GenBank/DDBJ databases">
        <title>Draft genome sequence of Desulfovibrio psychrotolerans JS1T.</title>
        <authorList>
            <person name="Ueno A."/>
            <person name="Tamazawa S."/>
            <person name="Tamamura S."/>
            <person name="Murakami T."/>
            <person name="Kiyama T."/>
            <person name="Inomata H."/>
            <person name="Amano Y."/>
            <person name="Miyakawa K."/>
            <person name="Tamaki H."/>
            <person name="Naganuma T."/>
            <person name="Kaneko K."/>
        </authorList>
    </citation>
    <scope>NUCLEOTIDE SEQUENCE [LARGE SCALE GENOMIC DNA]</scope>
    <source>
        <strain evidence="4 5">JS1</strain>
    </source>
</reference>
<dbReference type="SMART" id="SM00028">
    <property type="entry name" value="TPR"/>
    <property type="match status" value="3"/>
</dbReference>
<keyword evidence="5" id="KW-1185">Reference proteome</keyword>
<keyword evidence="1" id="KW-0677">Repeat</keyword>
<evidence type="ECO:0008006" key="6">
    <source>
        <dbReference type="Google" id="ProtNLM"/>
    </source>
</evidence>
<dbReference type="InterPro" id="IPR019734">
    <property type="entry name" value="TPR_rpt"/>
</dbReference>
<accession>A0A7J0BR49</accession>
<dbReference type="SUPFAM" id="SSF48452">
    <property type="entry name" value="TPR-like"/>
    <property type="match status" value="1"/>
</dbReference>
<dbReference type="InterPro" id="IPR011990">
    <property type="entry name" value="TPR-like_helical_dom_sf"/>
</dbReference>
<name>A0A7J0BR49_9BACT</name>
<evidence type="ECO:0000313" key="5">
    <source>
        <dbReference type="Proteomes" id="UP000503820"/>
    </source>
</evidence>
<dbReference type="InterPro" id="IPR013105">
    <property type="entry name" value="TPR_2"/>
</dbReference>
<comment type="caution">
    <text evidence="4">The sequence shown here is derived from an EMBL/GenBank/DDBJ whole genome shotgun (WGS) entry which is preliminary data.</text>
</comment>
<sequence length="262" mass="30070">MTFEGRSGVFSTKGNSWIGSGTTKRKVVSRRFWFCFEMPGGGAWKVQPLTSNLVPVGTPRQVEAQEFAASYKHEPDFYVDPNRIISLMPEEDRPQAAGRPEPVAGAESDIDAERRINAEAQAAMRLREVERLENEARADYGMGLTFFRAGNTRKAMEIFSSIAERDIAWQPEHKHMFCEFGTGLRKTRLLDVALKHYFKALEMAPEDEHLHHNIARVYYEQNKYDNCRQWLEKSLEINPELTPSQQFLSFLRKTGKLPSPRV</sequence>
<keyword evidence="2 3" id="KW-0802">TPR repeat</keyword>
<proteinExistence type="predicted"/>
<dbReference type="EMBL" id="BLVP01000002">
    <property type="protein sequence ID" value="GFM36128.1"/>
    <property type="molecule type" value="Genomic_DNA"/>
</dbReference>
<dbReference type="Gene3D" id="1.25.40.10">
    <property type="entry name" value="Tetratricopeptide repeat domain"/>
    <property type="match status" value="1"/>
</dbReference>